<evidence type="ECO:0000256" key="1">
    <source>
        <dbReference type="SAM" id="MobiDB-lite"/>
    </source>
</evidence>
<dbReference type="EMBL" id="JAULBC010000007">
    <property type="protein sequence ID" value="MEX6690035.1"/>
    <property type="molecule type" value="Genomic_DNA"/>
</dbReference>
<comment type="caution">
    <text evidence="3">The sequence shown here is derived from an EMBL/GenBank/DDBJ whole genome shotgun (WGS) entry which is preliminary data.</text>
</comment>
<feature type="region of interest" description="Disordered" evidence="1">
    <location>
        <begin position="151"/>
        <end position="189"/>
    </location>
</feature>
<feature type="compositionally biased region" description="Polar residues" evidence="1">
    <location>
        <begin position="167"/>
        <end position="177"/>
    </location>
</feature>
<proteinExistence type="predicted"/>
<evidence type="ECO:0000313" key="3">
    <source>
        <dbReference type="EMBL" id="MEX6690035.1"/>
    </source>
</evidence>
<protein>
    <submittedName>
        <fullName evidence="3">Transposase</fullName>
    </submittedName>
</protein>
<accession>A0ABV3ZKE6</accession>
<dbReference type="PANTHER" id="PTHR33803:SF3">
    <property type="entry name" value="BLL1974 PROTEIN"/>
    <property type="match status" value="1"/>
</dbReference>
<keyword evidence="4" id="KW-1185">Reference proteome</keyword>
<evidence type="ECO:0000259" key="2">
    <source>
        <dbReference type="Pfam" id="PF05598"/>
    </source>
</evidence>
<reference evidence="3 4" key="1">
    <citation type="submission" date="2023-07" db="EMBL/GenBank/DDBJ databases">
        <authorList>
            <person name="Lian W.-H."/>
        </authorList>
    </citation>
    <scope>NUCLEOTIDE SEQUENCE [LARGE SCALE GENOMIC DNA]</scope>
    <source>
        <strain evidence="3 4">SYSU DXS3180</strain>
    </source>
</reference>
<organism evidence="3 4">
    <name type="scientific">Danxiaibacter flavus</name>
    <dbReference type="NCBI Taxonomy" id="3049108"/>
    <lineage>
        <taxon>Bacteria</taxon>
        <taxon>Pseudomonadati</taxon>
        <taxon>Bacteroidota</taxon>
        <taxon>Chitinophagia</taxon>
        <taxon>Chitinophagales</taxon>
        <taxon>Chitinophagaceae</taxon>
        <taxon>Danxiaibacter</taxon>
    </lineage>
</organism>
<feature type="domain" description="Transposase InsH N-terminal" evidence="2">
    <location>
        <begin position="35"/>
        <end position="127"/>
    </location>
</feature>
<dbReference type="Pfam" id="PF05598">
    <property type="entry name" value="DUF772"/>
    <property type="match status" value="1"/>
</dbReference>
<dbReference type="RefSeq" id="WP_369331443.1">
    <property type="nucleotide sequence ID" value="NZ_JAULBC010000007.1"/>
</dbReference>
<evidence type="ECO:0000313" key="4">
    <source>
        <dbReference type="Proteomes" id="UP001560573"/>
    </source>
</evidence>
<sequence>MAKAKKSRASKQDYLSPQQLVLSGFESPFSNQLLATNRWVMLANNIPWDALVNTYNRQLGNKFTGAGSINPRVAIGSLIIKHLCNISDRETILQIQENMYMQYFIGYSSFSNEAPFDASLFVDIRKRLTLEQINEINEKILAIIDKKADTDKEQASNDMNEQDPMGNRQSAEENVSGQIKDAGEPPAPTHKGSLLMDATACPQDIAYPTDLNILNDAREKSEELIDELQSNLSTVKPRTYRKVARRKYLKTAQKKKKTKKEIRNAIRQQLQYLKRNINSIH</sequence>
<dbReference type="InterPro" id="IPR008490">
    <property type="entry name" value="Transposase_InsH_N"/>
</dbReference>
<gene>
    <name evidence="3" type="ORF">QTN47_21175</name>
</gene>
<dbReference type="PANTHER" id="PTHR33803">
    <property type="entry name" value="IS1478 TRANSPOSASE"/>
    <property type="match status" value="1"/>
</dbReference>
<name>A0ABV3ZKE6_9BACT</name>
<dbReference type="Proteomes" id="UP001560573">
    <property type="component" value="Unassembled WGS sequence"/>
</dbReference>